<reference evidence="1 2" key="1">
    <citation type="journal article" date="2012" name="J. Bacteriol.">
        <title>Genome Sequence of the Filamentous Bacterium Fibrisoma limi BUZ 3T.</title>
        <authorList>
            <person name="Filippini M."/>
            <person name="Qi W."/>
            <person name="Jaenicke S."/>
            <person name="Goesmann A."/>
            <person name="Smits T.H."/>
            <person name="Bagheri H.C."/>
        </authorList>
    </citation>
    <scope>NUCLEOTIDE SEQUENCE [LARGE SCALE GENOMIC DNA]</scope>
    <source>
        <strain evidence="2">BUZ 3T</strain>
    </source>
</reference>
<protein>
    <recommendedName>
        <fullName evidence="3">Gliding motility-associated C-terminal domain-containing protein</fullName>
    </recommendedName>
</protein>
<dbReference type="NCBIfam" id="TIGR04131">
    <property type="entry name" value="Bac_Flav_CTERM"/>
    <property type="match status" value="1"/>
</dbReference>
<dbReference type="STRING" id="1185876.BN8_00855"/>
<gene>
    <name evidence="1" type="ORF">BN8_00855</name>
</gene>
<evidence type="ECO:0008006" key="3">
    <source>
        <dbReference type="Google" id="ProtNLM"/>
    </source>
</evidence>
<dbReference type="eggNOG" id="COG3291">
    <property type="taxonomic scope" value="Bacteria"/>
</dbReference>
<organism evidence="1 2">
    <name type="scientific">Fibrisoma limi BUZ 3</name>
    <dbReference type="NCBI Taxonomy" id="1185876"/>
    <lineage>
        <taxon>Bacteria</taxon>
        <taxon>Pseudomonadati</taxon>
        <taxon>Bacteroidota</taxon>
        <taxon>Cytophagia</taxon>
        <taxon>Cytophagales</taxon>
        <taxon>Spirosomataceae</taxon>
        <taxon>Fibrisoma</taxon>
    </lineage>
</organism>
<dbReference type="AlphaFoldDB" id="I2GDC3"/>
<dbReference type="EMBL" id="CAIT01000004">
    <property type="protein sequence ID" value="CCH51897.1"/>
    <property type="molecule type" value="Genomic_DNA"/>
</dbReference>
<dbReference type="Pfam" id="PF13585">
    <property type="entry name" value="CHU_C"/>
    <property type="match status" value="1"/>
</dbReference>
<name>I2GDC3_9BACT</name>
<evidence type="ECO:0000313" key="1">
    <source>
        <dbReference type="EMBL" id="CCH51897.1"/>
    </source>
</evidence>
<evidence type="ECO:0000313" key="2">
    <source>
        <dbReference type="Proteomes" id="UP000009309"/>
    </source>
</evidence>
<keyword evidence="2" id="KW-1185">Reference proteome</keyword>
<dbReference type="InterPro" id="IPR026341">
    <property type="entry name" value="T9SS_type_B"/>
</dbReference>
<dbReference type="OrthoDB" id="1490014at2"/>
<comment type="caution">
    <text evidence="1">The sequence shown here is derived from an EMBL/GenBank/DDBJ whole genome shotgun (WGS) entry which is preliminary data.</text>
</comment>
<sequence length="583" mass="63955">MIRLLLLGWACLFAGVVGYSQPVDCNNIGFEEGTFRSWERWIGLPADSAQKLFFVSLRPGSEHLGTALLGHMITQVTDGYDPIITEKIPVVAPGSQHSVRLGTSAIGSTADQLRSTLRVSADTPLLLYRFAVVLQNPNHKPYQQPAFRLLIRTLQGDTIPCGYYQASASNQTAGFSKQGGLIYRKWTNCVVDLRPYIGQQLTIEVIAHGCTDGGHFGYAYFDAQCLQAAVTTSSFCSQRDTTMILSAPTGFDRYQWSTGDTTATIAITPRIGDRYWVKVRSQSTLRPDCSVELMLSYEVEEGIVPISQNITLCAGESYPVGDSVYTRSGTYRTVIKRPDPLCDSVILTKLTVLPLVSETQSKTICKGDQLKIGDSTYTTAGTYQTRIRRAAPLCDSLVTTHLVVQQVDLAPFQDTLVVQGDSIQLKALVPDEANYTYSWSPNDGLACSTCAATWAKPGQTTQYRLTARTPGSGCEASQTVRVQVVPCTINLPNSFSPNGDGINDQFTIMPSPCVKQVKLLTVYNRWGQVIFHERNESNRNNPISWDGTFQGETVGAGVYPYQLLFESALGGVRKHSGTLLLLR</sequence>
<dbReference type="Proteomes" id="UP000009309">
    <property type="component" value="Unassembled WGS sequence"/>
</dbReference>
<accession>I2GDC3</accession>
<proteinExistence type="predicted"/>